<comment type="similarity">
    <text evidence="1">Belongs to the LysR transcriptional regulatory family.</text>
</comment>
<evidence type="ECO:0000256" key="5">
    <source>
        <dbReference type="SAM" id="MobiDB-lite"/>
    </source>
</evidence>
<dbReference type="FunFam" id="1.10.10.10:FF:000001">
    <property type="entry name" value="LysR family transcriptional regulator"/>
    <property type="match status" value="1"/>
</dbReference>
<dbReference type="Pfam" id="PF00126">
    <property type="entry name" value="HTH_1"/>
    <property type="match status" value="1"/>
</dbReference>
<dbReference type="Gene3D" id="1.10.10.10">
    <property type="entry name" value="Winged helix-like DNA-binding domain superfamily/Winged helix DNA-binding domain"/>
    <property type="match status" value="1"/>
</dbReference>
<dbReference type="EMBL" id="MLJW01000920">
    <property type="protein sequence ID" value="OIQ81481.1"/>
    <property type="molecule type" value="Genomic_DNA"/>
</dbReference>
<dbReference type="GO" id="GO:0000976">
    <property type="term" value="F:transcription cis-regulatory region binding"/>
    <property type="evidence" value="ECO:0007669"/>
    <property type="project" value="TreeGrafter"/>
</dbReference>
<dbReference type="PRINTS" id="PR00039">
    <property type="entry name" value="HTHLYSR"/>
</dbReference>
<dbReference type="Gene3D" id="3.40.190.290">
    <property type="match status" value="1"/>
</dbReference>
<dbReference type="PROSITE" id="PS50931">
    <property type="entry name" value="HTH_LYSR"/>
    <property type="match status" value="1"/>
</dbReference>
<accession>A0A1J5QCZ5</accession>
<dbReference type="CDD" id="cd08419">
    <property type="entry name" value="PBP2_CbbR_RubisCO_like"/>
    <property type="match status" value="1"/>
</dbReference>
<feature type="domain" description="HTH lysR-type" evidence="6">
    <location>
        <begin position="4"/>
        <end position="61"/>
    </location>
</feature>
<dbReference type="PANTHER" id="PTHR30126">
    <property type="entry name" value="HTH-TYPE TRANSCRIPTIONAL REGULATOR"/>
    <property type="match status" value="1"/>
</dbReference>
<evidence type="ECO:0000256" key="2">
    <source>
        <dbReference type="ARBA" id="ARBA00023015"/>
    </source>
</evidence>
<dbReference type="SUPFAM" id="SSF53850">
    <property type="entry name" value="Periplasmic binding protein-like II"/>
    <property type="match status" value="1"/>
</dbReference>
<evidence type="ECO:0000256" key="3">
    <source>
        <dbReference type="ARBA" id="ARBA00023125"/>
    </source>
</evidence>
<protein>
    <submittedName>
        <fullName evidence="7">HTH-type transcriptional activator CmpR</fullName>
    </submittedName>
</protein>
<proteinExistence type="inferred from homology"/>
<feature type="compositionally biased region" description="Pro residues" evidence="5">
    <location>
        <begin position="313"/>
        <end position="326"/>
    </location>
</feature>
<sequence>MKNITLRQLRVFAAAARLLNFGKAAAELHLTPPAVSMQIRELEQQVGLPLFERHGKTVSLTVTGEYFLVYARRVLATLRDAEDALARFRGLQSGRLTLGLVSTAKYFVPRLLAQFRVEHPHIEVRLVVGNSEQLVAQLQGKDVDLAIMGRPPRDIATRAEPFAAHPLGIVCAADHPLLRGEQVAAQTLAQHPFIIRETGSGTRRAMEEYFREHHLMPRIEMELESNETIKQAVMAGMGISFLSLHSIGMELRHGLIGVPDVEGLPLVRSWQVVHVSSKLLSPSAEAFRYFVLEHGEAFLAREFGALQPLPNAINPPPAPPAAPAAPSPRAARARRG</sequence>
<evidence type="ECO:0000313" key="7">
    <source>
        <dbReference type="EMBL" id="OIQ81481.1"/>
    </source>
</evidence>
<dbReference type="InterPro" id="IPR000847">
    <property type="entry name" value="LysR_HTH_N"/>
</dbReference>
<dbReference type="GO" id="GO:0003700">
    <property type="term" value="F:DNA-binding transcription factor activity"/>
    <property type="evidence" value="ECO:0007669"/>
    <property type="project" value="InterPro"/>
</dbReference>
<comment type="caution">
    <text evidence="7">The sequence shown here is derived from an EMBL/GenBank/DDBJ whole genome shotgun (WGS) entry which is preliminary data.</text>
</comment>
<keyword evidence="3" id="KW-0238">DNA-binding</keyword>
<dbReference type="SUPFAM" id="SSF46785">
    <property type="entry name" value="Winged helix' DNA-binding domain"/>
    <property type="match status" value="1"/>
</dbReference>
<dbReference type="PANTHER" id="PTHR30126:SF5">
    <property type="entry name" value="HTH-TYPE TRANSCRIPTIONAL ACTIVATOR CMPR"/>
    <property type="match status" value="1"/>
</dbReference>
<dbReference type="InterPro" id="IPR036390">
    <property type="entry name" value="WH_DNA-bd_sf"/>
</dbReference>
<dbReference type="AlphaFoldDB" id="A0A1J5QCZ5"/>
<name>A0A1J5QCZ5_9ZZZZ</name>
<evidence type="ECO:0000259" key="6">
    <source>
        <dbReference type="PROSITE" id="PS50931"/>
    </source>
</evidence>
<organism evidence="7">
    <name type="scientific">mine drainage metagenome</name>
    <dbReference type="NCBI Taxonomy" id="410659"/>
    <lineage>
        <taxon>unclassified sequences</taxon>
        <taxon>metagenomes</taxon>
        <taxon>ecological metagenomes</taxon>
    </lineage>
</organism>
<gene>
    <name evidence="7" type="primary">cmpR_32</name>
    <name evidence="7" type="ORF">GALL_367540</name>
</gene>
<dbReference type="InterPro" id="IPR036388">
    <property type="entry name" value="WH-like_DNA-bd_sf"/>
</dbReference>
<dbReference type="InterPro" id="IPR005119">
    <property type="entry name" value="LysR_subst-bd"/>
</dbReference>
<evidence type="ECO:0000256" key="4">
    <source>
        <dbReference type="ARBA" id="ARBA00023163"/>
    </source>
</evidence>
<keyword evidence="2" id="KW-0805">Transcription regulation</keyword>
<reference evidence="7" key="1">
    <citation type="submission" date="2016-10" db="EMBL/GenBank/DDBJ databases">
        <title>Sequence of Gallionella enrichment culture.</title>
        <authorList>
            <person name="Poehlein A."/>
            <person name="Muehling M."/>
            <person name="Daniel R."/>
        </authorList>
    </citation>
    <scope>NUCLEOTIDE SEQUENCE</scope>
</reference>
<dbReference type="Pfam" id="PF03466">
    <property type="entry name" value="LysR_substrate"/>
    <property type="match status" value="1"/>
</dbReference>
<keyword evidence="4" id="KW-0804">Transcription</keyword>
<feature type="region of interest" description="Disordered" evidence="5">
    <location>
        <begin position="310"/>
        <end position="336"/>
    </location>
</feature>
<evidence type="ECO:0000256" key="1">
    <source>
        <dbReference type="ARBA" id="ARBA00009437"/>
    </source>
</evidence>